<name>A0ABQ9XHU8_9EUKA</name>
<evidence type="ECO:0000256" key="2">
    <source>
        <dbReference type="SAM" id="Phobius"/>
    </source>
</evidence>
<feature type="compositionally biased region" description="Acidic residues" evidence="1">
    <location>
        <begin position="258"/>
        <end position="283"/>
    </location>
</feature>
<proteinExistence type="predicted"/>
<feature type="transmembrane region" description="Helical" evidence="2">
    <location>
        <begin position="627"/>
        <end position="651"/>
    </location>
</feature>
<sequence length="785" mass="89741">MWEGREDNALLADYALFLQTVSENRMKAQVMMLHAERQDLKHQTQVVRAEASSKKSYEQLLSQHPNDIAVLCSKKSGNIKGIFLHQRSQLHRRCGNEFVWDMTKAEDMNKTFDIVTSLLPYFTSYGHTMTSLMKTVYDSDVENEMWEYVDIPVATAFFDATTNPTIDVTTADRSFLNLVADLAQLSTQIGAMKDVPMSSRKSTLELSRADNASVPMRTLFNLMVALLAAVMLIAMIVSYTFLSLGDGGWRDYTTTRMDEEEEEEDNGLEKEEQDSEEMVEDGVNDERSERDENNPEMSSTPAQNDTFESSSEPKPLNSDHSSLLRLDGRGRDSPYNHSDVYSGDILPSLTHYNSSTSYTTGFFSLNQPTQPPVETKTDFGFGQFTARSLLTQRDEDDDHQTRRDDAEWEEAFENAVEDLIAGHKTIHSGIPIVTKIIMVSHVVLVFGLLVGYMVPNNFSFNSFTDSVDNILLAAIRPICLTNSNFFLLNLAFDMPFLVFPKLITHPTNSASCRDNDQSVSLIDARTITRFDNDFNIEQLLVPGDYCMTDKASCIAEPIHERLHESHDTLYGEFLKEEDESQFNENHPIFHFMNSALRKDLREGTMSMMKRMCKDCGADKDIFMSNRLIIVVVLVVAYFFLRFVMIQPYVIFKRMRLEDRRLDELISFDTDDGNYIRVIRMHEQHESAGMQETAMDVLMKATKRAFREEEQNMVDRLKAGGKTSSLTNEQIDSHKLEHRVMIQRLGIIFDGLRRKDLARQAISVRHQTRLFDRHFITSDLCDLTSG</sequence>
<evidence type="ECO:0000313" key="4">
    <source>
        <dbReference type="Proteomes" id="UP001281761"/>
    </source>
</evidence>
<reference evidence="3 4" key="1">
    <citation type="journal article" date="2022" name="bioRxiv">
        <title>Genomics of Preaxostyla Flagellates Illuminates Evolutionary Transitions and the Path Towards Mitochondrial Loss.</title>
        <authorList>
            <person name="Novak L.V.F."/>
            <person name="Treitli S.C."/>
            <person name="Pyrih J."/>
            <person name="Halakuc P."/>
            <person name="Pipaliya S.V."/>
            <person name="Vacek V."/>
            <person name="Brzon O."/>
            <person name="Soukal P."/>
            <person name="Eme L."/>
            <person name="Dacks J.B."/>
            <person name="Karnkowska A."/>
            <person name="Elias M."/>
            <person name="Hampl V."/>
        </authorList>
    </citation>
    <scope>NUCLEOTIDE SEQUENCE [LARGE SCALE GENOMIC DNA]</scope>
    <source>
        <strain evidence="3">NAU3</strain>
        <tissue evidence="3">Gut</tissue>
    </source>
</reference>
<organism evidence="3 4">
    <name type="scientific">Blattamonas nauphoetae</name>
    <dbReference type="NCBI Taxonomy" id="2049346"/>
    <lineage>
        <taxon>Eukaryota</taxon>
        <taxon>Metamonada</taxon>
        <taxon>Preaxostyla</taxon>
        <taxon>Oxymonadida</taxon>
        <taxon>Blattamonas</taxon>
    </lineage>
</organism>
<feature type="compositionally biased region" description="Basic and acidic residues" evidence="1">
    <location>
        <begin position="284"/>
        <end position="293"/>
    </location>
</feature>
<keyword evidence="4" id="KW-1185">Reference proteome</keyword>
<evidence type="ECO:0000313" key="3">
    <source>
        <dbReference type="EMBL" id="KAK2952018.1"/>
    </source>
</evidence>
<evidence type="ECO:0000256" key="1">
    <source>
        <dbReference type="SAM" id="MobiDB-lite"/>
    </source>
</evidence>
<dbReference type="Proteomes" id="UP001281761">
    <property type="component" value="Unassembled WGS sequence"/>
</dbReference>
<gene>
    <name evidence="3" type="ORF">BLNAU_13000</name>
</gene>
<dbReference type="EMBL" id="JARBJD010000109">
    <property type="protein sequence ID" value="KAK2952018.1"/>
    <property type="molecule type" value="Genomic_DNA"/>
</dbReference>
<keyword evidence="2" id="KW-1133">Transmembrane helix</keyword>
<feature type="region of interest" description="Disordered" evidence="1">
    <location>
        <begin position="257"/>
        <end position="331"/>
    </location>
</feature>
<accession>A0ABQ9XHU8</accession>
<keyword evidence="2" id="KW-0812">Transmembrane</keyword>
<feature type="transmembrane region" description="Helical" evidence="2">
    <location>
        <begin position="432"/>
        <end position="454"/>
    </location>
</feature>
<comment type="caution">
    <text evidence="3">The sequence shown here is derived from an EMBL/GenBank/DDBJ whole genome shotgun (WGS) entry which is preliminary data.</text>
</comment>
<keyword evidence="2" id="KW-0472">Membrane</keyword>
<feature type="transmembrane region" description="Helical" evidence="2">
    <location>
        <begin position="219"/>
        <end position="242"/>
    </location>
</feature>
<protein>
    <submittedName>
        <fullName evidence="3">Uncharacterized protein</fullName>
    </submittedName>
</protein>
<feature type="compositionally biased region" description="Polar residues" evidence="1">
    <location>
        <begin position="295"/>
        <end position="312"/>
    </location>
</feature>